<comment type="caution">
    <text evidence="1">The sequence shown here is derived from an EMBL/GenBank/DDBJ whole genome shotgun (WGS) entry which is preliminary data.</text>
</comment>
<gene>
    <name evidence="1" type="ORF">M9H77_09411</name>
</gene>
<accession>A0ACC0C0X7</accession>
<evidence type="ECO:0000313" key="1">
    <source>
        <dbReference type="EMBL" id="KAI5678461.1"/>
    </source>
</evidence>
<name>A0ACC0C0X7_CATRO</name>
<proteinExistence type="predicted"/>
<protein>
    <submittedName>
        <fullName evidence="1">Uncharacterized protein</fullName>
    </submittedName>
</protein>
<keyword evidence="2" id="KW-1185">Reference proteome</keyword>
<organism evidence="1 2">
    <name type="scientific">Catharanthus roseus</name>
    <name type="common">Madagascar periwinkle</name>
    <name type="synonym">Vinca rosea</name>
    <dbReference type="NCBI Taxonomy" id="4058"/>
    <lineage>
        <taxon>Eukaryota</taxon>
        <taxon>Viridiplantae</taxon>
        <taxon>Streptophyta</taxon>
        <taxon>Embryophyta</taxon>
        <taxon>Tracheophyta</taxon>
        <taxon>Spermatophyta</taxon>
        <taxon>Magnoliopsida</taxon>
        <taxon>eudicotyledons</taxon>
        <taxon>Gunneridae</taxon>
        <taxon>Pentapetalae</taxon>
        <taxon>asterids</taxon>
        <taxon>lamiids</taxon>
        <taxon>Gentianales</taxon>
        <taxon>Apocynaceae</taxon>
        <taxon>Rauvolfioideae</taxon>
        <taxon>Vinceae</taxon>
        <taxon>Catharanthinae</taxon>
        <taxon>Catharanthus</taxon>
    </lineage>
</organism>
<evidence type="ECO:0000313" key="2">
    <source>
        <dbReference type="Proteomes" id="UP001060085"/>
    </source>
</evidence>
<dbReference type="Proteomes" id="UP001060085">
    <property type="component" value="Linkage Group LG02"/>
</dbReference>
<dbReference type="EMBL" id="CM044702">
    <property type="protein sequence ID" value="KAI5678461.1"/>
    <property type="molecule type" value="Genomic_DNA"/>
</dbReference>
<reference evidence="2" key="1">
    <citation type="journal article" date="2023" name="Nat. Plants">
        <title>Single-cell RNA sequencing provides a high-resolution roadmap for understanding the multicellular compartmentation of specialized metabolism.</title>
        <authorList>
            <person name="Sun S."/>
            <person name="Shen X."/>
            <person name="Li Y."/>
            <person name="Li Y."/>
            <person name="Wang S."/>
            <person name="Li R."/>
            <person name="Zhang H."/>
            <person name="Shen G."/>
            <person name="Guo B."/>
            <person name="Wei J."/>
            <person name="Xu J."/>
            <person name="St-Pierre B."/>
            <person name="Chen S."/>
            <person name="Sun C."/>
        </authorList>
    </citation>
    <scope>NUCLEOTIDE SEQUENCE [LARGE SCALE GENOMIC DNA]</scope>
</reference>
<sequence length="137" mass="15149">MYRERRPEVKGLTSQFINEVDYFIRQLQWLEDRRDTTPSLAPPIIQGPHTTSQLSTSQLSAPAAPEMDPLASDMGPPAWRPPLGDSREAATESQLSFRSSSTGLTTLDKDGIRVKGERPIKGFDGRLPGKKQEAAVD</sequence>